<organism evidence="2 3">
    <name type="scientific">Funneliformis caledonium</name>
    <dbReference type="NCBI Taxonomy" id="1117310"/>
    <lineage>
        <taxon>Eukaryota</taxon>
        <taxon>Fungi</taxon>
        <taxon>Fungi incertae sedis</taxon>
        <taxon>Mucoromycota</taxon>
        <taxon>Glomeromycotina</taxon>
        <taxon>Glomeromycetes</taxon>
        <taxon>Glomerales</taxon>
        <taxon>Glomeraceae</taxon>
        <taxon>Funneliformis</taxon>
    </lineage>
</organism>
<protein>
    <submittedName>
        <fullName evidence="2">138_t:CDS:1</fullName>
    </submittedName>
</protein>
<keyword evidence="3" id="KW-1185">Reference proteome</keyword>
<evidence type="ECO:0000313" key="3">
    <source>
        <dbReference type="Proteomes" id="UP000789570"/>
    </source>
</evidence>
<accession>A0A9N9H342</accession>
<feature type="compositionally biased region" description="Low complexity" evidence="1">
    <location>
        <begin position="50"/>
        <end position="60"/>
    </location>
</feature>
<reference evidence="2" key="1">
    <citation type="submission" date="2021-06" db="EMBL/GenBank/DDBJ databases">
        <authorList>
            <person name="Kallberg Y."/>
            <person name="Tangrot J."/>
            <person name="Rosling A."/>
        </authorList>
    </citation>
    <scope>NUCLEOTIDE SEQUENCE</scope>
    <source>
        <strain evidence="2">UK204</strain>
    </source>
</reference>
<feature type="region of interest" description="Disordered" evidence="1">
    <location>
        <begin position="46"/>
        <end position="67"/>
    </location>
</feature>
<dbReference type="AlphaFoldDB" id="A0A9N9H342"/>
<evidence type="ECO:0000313" key="2">
    <source>
        <dbReference type="EMBL" id="CAG8645315.1"/>
    </source>
</evidence>
<name>A0A9N9H342_9GLOM</name>
<sequence length="67" mass="7828">MKEFAKSISTVMDFQTIKLMNKKPIEDKKVYKSEVKITLKKKKVYNNNTSPSYPDSPYSESSDEYLI</sequence>
<gene>
    <name evidence="2" type="ORF">FCALED_LOCUS10779</name>
</gene>
<comment type="caution">
    <text evidence="2">The sequence shown here is derived from an EMBL/GenBank/DDBJ whole genome shotgun (WGS) entry which is preliminary data.</text>
</comment>
<evidence type="ECO:0000256" key="1">
    <source>
        <dbReference type="SAM" id="MobiDB-lite"/>
    </source>
</evidence>
<dbReference type="OrthoDB" id="2439067at2759"/>
<dbReference type="Proteomes" id="UP000789570">
    <property type="component" value="Unassembled WGS sequence"/>
</dbReference>
<proteinExistence type="predicted"/>
<dbReference type="EMBL" id="CAJVPQ010004132">
    <property type="protein sequence ID" value="CAG8645315.1"/>
    <property type="molecule type" value="Genomic_DNA"/>
</dbReference>